<reference evidence="8" key="1">
    <citation type="submission" date="2023-06" db="EMBL/GenBank/DDBJ databases">
        <authorList>
            <person name="Delattre M."/>
        </authorList>
    </citation>
    <scope>NUCLEOTIDE SEQUENCE</scope>
    <source>
        <strain evidence="8">AF72</strain>
    </source>
</reference>
<dbReference type="GO" id="GO:0030130">
    <property type="term" value="C:clathrin coat of trans-Golgi network vesicle"/>
    <property type="evidence" value="ECO:0007669"/>
    <property type="project" value="InterPro"/>
</dbReference>
<feature type="region of interest" description="Disordered" evidence="7">
    <location>
        <begin position="76"/>
        <end position="98"/>
    </location>
</feature>
<dbReference type="GO" id="GO:0032050">
    <property type="term" value="F:clathrin heavy chain binding"/>
    <property type="evidence" value="ECO:0007669"/>
    <property type="project" value="TreeGrafter"/>
</dbReference>
<evidence type="ECO:0000256" key="7">
    <source>
        <dbReference type="SAM" id="MobiDB-lite"/>
    </source>
</evidence>
<keyword evidence="5 6" id="KW-0968">Cytoplasmic vesicle</keyword>
<evidence type="ECO:0000256" key="2">
    <source>
        <dbReference type="ARBA" id="ARBA00005263"/>
    </source>
</evidence>
<evidence type="ECO:0000256" key="4">
    <source>
        <dbReference type="ARBA" id="ARBA00023176"/>
    </source>
</evidence>
<dbReference type="PANTHER" id="PTHR10639">
    <property type="entry name" value="CLATHRIN LIGHT CHAIN"/>
    <property type="match status" value="1"/>
</dbReference>
<evidence type="ECO:0000256" key="1">
    <source>
        <dbReference type="ARBA" id="ARBA00004180"/>
    </source>
</evidence>
<comment type="caution">
    <text evidence="8">The sequence shown here is derived from an EMBL/GenBank/DDBJ whole genome shotgun (WGS) entry which is preliminary data.</text>
</comment>
<comment type="similarity">
    <text evidence="2 6">Belongs to the clathrin light chain family.</text>
</comment>
<dbReference type="AlphaFoldDB" id="A0AA36D1R2"/>
<dbReference type="GO" id="GO:0005198">
    <property type="term" value="F:structural molecule activity"/>
    <property type="evidence" value="ECO:0007669"/>
    <property type="project" value="InterPro"/>
</dbReference>
<protein>
    <recommendedName>
        <fullName evidence="6">Clathrin light chain</fullName>
    </recommendedName>
</protein>
<dbReference type="GO" id="GO:0006886">
    <property type="term" value="P:intracellular protein transport"/>
    <property type="evidence" value="ECO:0007669"/>
    <property type="project" value="InterPro"/>
</dbReference>
<dbReference type="GO" id="GO:0099631">
    <property type="term" value="C:postsynaptic endocytic zone cytoplasmic component"/>
    <property type="evidence" value="ECO:0007669"/>
    <property type="project" value="TreeGrafter"/>
</dbReference>
<gene>
    <name evidence="8" type="ORF">MSPICULIGERA_LOCUS17622</name>
</gene>
<feature type="compositionally biased region" description="Low complexity" evidence="7">
    <location>
        <begin position="21"/>
        <end position="35"/>
    </location>
</feature>
<dbReference type="GO" id="GO:0072583">
    <property type="term" value="P:clathrin-dependent endocytosis"/>
    <property type="evidence" value="ECO:0007669"/>
    <property type="project" value="TreeGrafter"/>
</dbReference>
<dbReference type="PANTHER" id="PTHR10639:SF7">
    <property type="entry name" value="CLATHRIN LIGHT CHAIN"/>
    <property type="match status" value="1"/>
</dbReference>
<feature type="compositionally biased region" description="Basic and acidic residues" evidence="7">
    <location>
        <begin position="153"/>
        <end position="171"/>
    </location>
</feature>
<dbReference type="GO" id="GO:0030132">
    <property type="term" value="C:clathrin coat of coated pit"/>
    <property type="evidence" value="ECO:0007669"/>
    <property type="project" value="InterPro"/>
</dbReference>
<evidence type="ECO:0000256" key="6">
    <source>
        <dbReference type="RuleBase" id="RU363137"/>
    </source>
</evidence>
<dbReference type="InterPro" id="IPR000996">
    <property type="entry name" value="Clathrin_L-chain"/>
</dbReference>
<proteinExistence type="inferred from homology"/>
<name>A0AA36D1R2_9BILA</name>
<feature type="region of interest" description="Disordered" evidence="7">
    <location>
        <begin position="153"/>
        <end position="172"/>
    </location>
</feature>
<evidence type="ECO:0000313" key="8">
    <source>
        <dbReference type="EMBL" id="CAJ0579403.1"/>
    </source>
</evidence>
<evidence type="ECO:0000256" key="3">
    <source>
        <dbReference type="ARBA" id="ARBA00023136"/>
    </source>
</evidence>
<dbReference type="GO" id="GO:0030672">
    <property type="term" value="C:synaptic vesicle membrane"/>
    <property type="evidence" value="ECO:0007669"/>
    <property type="project" value="TreeGrafter"/>
</dbReference>
<dbReference type="EMBL" id="CATQJA010002656">
    <property type="protein sequence ID" value="CAJ0579403.1"/>
    <property type="molecule type" value="Genomic_DNA"/>
</dbReference>
<dbReference type="PROSITE" id="PS00581">
    <property type="entry name" value="CLATHRIN_LIGHT_CHN_2"/>
    <property type="match status" value="1"/>
</dbReference>
<keyword evidence="3 6" id="KW-0472">Membrane</keyword>
<accession>A0AA36D1R2</accession>
<dbReference type="Pfam" id="PF01086">
    <property type="entry name" value="Clathrin_lg_ch"/>
    <property type="match status" value="1"/>
</dbReference>
<organism evidence="8 9">
    <name type="scientific">Mesorhabditis spiculigera</name>
    <dbReference type="NCBI Taxonomy" id="96644"/>
    <lineage>
        <taxon>Eukaryota</taxon>
        <taxon>Metazoa</taxon>
        <taxon>Ecdysozoa</taxon>
        <taxon>Nematoda</taxon>
        <taxon>Chromadorea</taxon>
        <taxon>Rhabditida</taxon>
        <taxon>Rhabditina</taxon>
        <taxon>Rhabditomorpha</taxon>
        <taxon>Rhabditoidea</taxon>
        <taxon>Rhabditidae</taxon>
        <taxon>Mesorhabditinae</taxon>
        <taxon>Mesorhabditis</taxon>
    </lineage>
</organism>
<comment type="function">
    <text evidence="6">Clathrin is the major protein of the polyhedral coat of coated pits and vesicles.</text>
</comment>
<dbReference type="Proteomes" id="UP001177023">
    <property type="component" value="Unassembled WGS sequence"/>
</dbReference>
<keyword evidence="4 6" id="KW-0168">Coated pit</keyword>
<feature type="non-terminal residue" evidence="8">
    <location>
        <position position="213"/>
    </location>
</feature>
<evidence type="ECO:0000313" key="9">
    <source>
        <dbReference type="Proteomes" id="UP001177023"/>
    </source>
</evidence>
<comment type="subcellular location">
    <subcellularLocation>
        <location evidence="1 6">Cytoplasmic vesicle membrane</location>
        <topology evidence="1 6">Peripheral membrane protein</topology>
        <orientation evidence="1 6">Cytoplasmic side</orientation>
    </subcellularLocation>
    <subcellularLocation>
        <location evidence="6">Membrane</location>
        <location evidence="6">Coated pit</location>
        <topology evidence="6">Peripheral membrane protein</topology>
        <orientation evidence="6">Cytoplasmic side</orientation>
    </subcellularLocation>
    <text evidence="6">Cytoplasmic face of coated pits and vesicles.</text>
</comment>
<evidence type="ECO:0000256" key="5">
    <source>
        <dbReference type="ARBA" id="ARBA00023329"/>
    </source>
</evidence>
<keyword evidence="9" id="KW-1185">Reference proteome</keyword>
<feature type="region of interest" description="Disordered" evidence="7">
    <location>
        <begin position="19"/>
        <end position="59"/>
    </location>
</feature>
<sequence>MADPVADFLAREQELFAEIDGGNAPANPPAQGAPADFGDEFGQMAAAEPPSIPNNDSGVDLATADVLAPAFALADAPVGQQNGGGSERTSPAPRAAMTKEVAENIKRWQEEQKVMLAAKDAEEEKTKDEWRKKAKDELVDWYKKREQQLKELKQANEKAEKQHAADGDRGQSVDAAWDEVAALCDAKPKGCSRDVSRMKALLVHLKEQQTGKN</sequence>